<name>A0A6A5TL50_9PLEO</name>
<gene>
    <name evidence="2" type="ORF">CC80DRAFT_494492</name>
</gene>
<reference evidence="2" key="1">
    <citation type="journal article" date="2020" name="Stud. Mycol.">
        <title>101 Dothideomycetes genomes: a test case for predicting lifestyles and emergence of pathogens.</title>
        <authorList>
            <person name="Haridas S."/>
            <person name="Albert R."/>
            <person name="Binder M."/>
            <person name="Bloem J."/>
            <person name="Labutti K."/>
            <person name="Salamov A."/>
            <person name="Andreopoulos B."/>
            <person name="Baker S."/>
            <person name="Barry K."/>
            <person name="Bills G."/>
            <person name="Bluhm B."/>
            <person name="Cannon C."/>
            <person name="Castanera R."/>
            <person name="Culley D."/>
            <person name="Daum C."/>
            <person name="Ezra D."/>
            <person name="Gonzalez J."/>
            <person name="Henrissat B."/>
            <person name="Kuo A."/>
            <person name="Liang C."/>
            <person name="Lipzen A."/>
            <person name="Lutzoni F."/>
            <person name="Magnuson J."/>
            <person name="Mondo S."/>
            <person name="Nolan M."/>
            <person name="Ohm R."/>
            <person name="Pangilinan J."/>
            <person name="Park H.-J."/>
            <person name="Ramirez L."/>
            <person name="Alfaro M."/>
            <person name="Sun H."/>
            <person name="Tritt A."/>
            <person name="Yoshinaga Y."/>
            <person name="Zwiers L.-H."/>
            <person name="Turgeon B."/>
            <person name="Goodwin S."/>
            <person name="Spatafora J."/>
            <person name="Crous P."/>
            <person name="Grigoriev I."/>
        </authorList>
    </citation>
    <scope>NUCLEOTIDE SEQUENCE</scope>
    <source>
        <strain evidence="2">CBS 675.92</strain>
    </source>
</reference>
<protein>
    <submittedName>
        <fullName evidence="2">HET-domain-containing protein</fullName>
    </submittedName>
</protein>
<proteinExistence type="predicted"/>
<dbReference type="InterPro" id="IPR052895">
    <property type="entry name" value="HetReg/Transcr_Mod"/>
</dbReference>
<evidence type="ECO:0000313" key="2">
    <source>
        <dbReference type="EMBL" id="KAF1953593.1"/>
    </source>
</evidence>
<dbReference type="AlphaFoldDB" id="A0A6A5TL50"/>
<accession>A0A6A5TL50</accession>
<sequence>MDVIYEPLPSGNYIRLLQVKFSLFSGRATAKFKPVCLDNLEDDFTALSYCWGFPNPVTSITLSDGQSLPLTRTLKSLFDTLRKGRKKLYLWIDAICINQKDTIEKAEQVSGMGRVYSAASKVLLWLGPSSSRTRKAFSFMKAKGVDADWDPVEDRQGLDLVLSLLTRQWFRRLWVIQEVTLNSRVEVACGDDRLDFTILQEAIFAVWKIPTSMEGYDDEDPEIEGLWSFTRLIFLRDEFRQNGEVRYEKLLEAAFHCYATDYRDMVFAFKGSGDKTRPVPEPNYDVSVEKVYQDTAEALLCHGSTLDLLALCGLSRERAPELPTWVPDFRYFVFDEPYVPCDRGDWNAGGSLQASPTVISSRLLQLQVRPIDTIVETCPAFDHSSVTGQKKAVEAVLALRKRVPHDMSEAAWLNIVCYTLIMGLNIDDEPVGEEYKSYFKAWLEWLQSSSSQEDLRKIWDNEYHRLLGMRIDDWKACITRRGFFASFRLMLRWEMSSMLYLAAASLSFSDQLERLNNLVIFRCTHLWGGAMPRG</sequence>
<dbReference type="InterPro" id="IPR010730">
    <property type="entry name" value="HET"/>
</dbReference>
<dbReference type="OrthoDB" id="5386682at2759"/>
<organism evidence="2 3">
    <name type="scientific">Byssothecium circinans</name>
    <dbReference type="NCBI Taxonomy" id="147558"/>
    <lineage>
        <taxon>Eukaryota</taxon>
        <taxon>Fungi</taxon>
        <taxon>Dikarya</taxon>
        <taxon>Ascomycota</taxon>
        <taxon>Pezizomycotina</taxon>
        <taxon>Dothideomycetes</taxon>
        <taxon>Pleosporomycetidae</taxon>
        <taxon>Pleosporales</taxon>
        <taxon>Massarineae</taxon>
        <taxon>Massarinaceae</taxon>
        <taxon>Byssothecium</taxon>
    </lineage>
</organism>
<dbReference type="EMBL" id="ML977003">
    <property type="protein sequence ID" value="KAF1953593.1"/>
    <property type="molecule type" value="Genomic_DNA"/>
</dbReference>
<dbReference type="PANTHER" id="PTHR24148">
    <property type="entry name" value="ANKYRIN REPEAT DOMAIN-CONTAINING PROTEIN 39 HOMOLOG-RELATED"/>
    <property type="match status" value="1"/>
</dbReference>
<dbReference type="PANTHER" id="PTHR24148:SF73">
    <property type="entry name" value="HET DOMAIN PROTEIN (AFU_ORTHOLOGUE AFUA_8G01020)"/>
    <property type="match status" value="1"/>
</dbReference>
<evidence type="ECO:0000259" key="1">
    <source>
        <dbReference type="Pfam" id="PF06985"/>
    </source>
</evidence>
<dbReference type="Proteomes" id="UP000800035">
    <property type="component" value="Unassembled WGS sequence"/>
</dbReference>
<keyword evidence="3" id="KW-1185">Reference proteome</keyword>
<feature type="domain" description="Heterokaryon incompatibility" evidence="1">
    <location>
        <begin position="44"/>
        <end position="178"/>
    </location>
</feature>
<dbReference type="Pfam" id="PF06985">
    <property type="entry name" value="HET"/>
    <property type="match status" value="1"/>
</dbReference>
<evidence type="ECO:0000313" key="3">
    <source>
        <dbReference type="Proteomes" id="UP000800035"/>
    </source>
</evidence>